<dbReference type="RefSeq" id="WP_347721735.1">
    <property type="nucleotide sequence ID" value="NZ_CP104395.1"/>
</dbReference>
<reference evidence="3 4" key="1">
    <citation type="submission" date="2022-09" db="EMBL/GenBank/DDBJ databases">
        <title>Xylan utilization by haloarchaea-nanohaloarchaea associations.</title>
        <authorList>
            <person name="Yakimov M."/>
        </authorList>
    </citation>
    <scope>NUCLEOTIDE SEQUENCE [LARGE SCALE GENOMIC DNA]</scope>
    <source>
        <strain evidence="3 4">SVXNc</strain>
    </source>
</reference>
<feature type="domain" description="CBS" evidence="2">
    <location>
        <begin position="84"/>
        <end position="136"/>
    </location>
</feature>
<dbReference type="EMBL" id="CP104395">
    <property type="protein sequence ID" value="WEL19905.1"/>
    <property type="molecule type" value="Genomic_DNA"/>
</dbReference>
<dbReference type="InterPro" id="IPR046342">
    <property type="entry name" value="CBS_dom_sf"/>
</dbReference>
<dbReference type="InterPro" id="IPR000644">
    <property type="entry name" value="CBS_dom"/>
</dbReference>
<name>A0ABY8CIS2_9ARCH</name>
<gene>
    <name evidence="3" type="ORF">SVXNc_0899</name>
</gene>
<feature type="domain" description="CBS" evidence="2">
    <location>
        <begin position="5"/>
        <end position="56"/>
    </location>
</feature>
<sequence length="137" mass="15394">MKTARELMDEPDFIEADASVEEVMEEVKGIENTLIVRKEGKVVGEIHENSLLKVLVPEEKVDEEKVIGILGFSFDSSYVAETAEDLMSKHNLTVEPDEDVGDLAFLMDKEDLRSLPVEEDGEIIGVVHENHLIEEIE</sequence>
<dbReference type="Gene3D" id="3.10.580.10">
    <property type="entry name" value="CBS-domain"/>
    <property type="match status" value="1"/>
</dbReference>
<evidence type="ECO:0000313" key="4">
    <source>
        <dbReference type="Proteomes" id="UP001218034"/>
    </source>
</evidence>
<evidence type="ECO:0000256" key="1">
    <source>
        <dbReference type="ARBA" id="ARBA00023122"/>
    </source>
</evidence>
<dbReference type="SUPFAM" id="SSF54631">
    <property type="entry name" value="CBS-domain pair"/>
    <property type="match status" value="1"/>
</dbReference>
<proteinExistence type="predicted"/>
<dbReference type="Proteomes" id="UP001218034">
    <property type="component" value="Chromosome"/>
</dbReference>
<keyword evidence="4" id="KW-1185">Reference proteome</keyword>
<dbReference type="Pfam" id="PF00571">
    <property type="entry name" value="CBS"/>
    <property type="match status" value="2"/>
</dbReference>
<dbReference type="InterPro" id="IPR051257">
    <property type="entry name" value="Diverse_CBS-Domain"/>
</dbReference>
<accession>A0ABY8CIS2</accession>
<dbReference type="GeneID" id="98290974"/>
<dbReference type="PANTHER" id="PTHR43080">
    <property type="entry name" value="CBS DOMAIN-CONTAINING PROTEIN CBSX3, MITOCHONDRIAL"/>
    <property type="match status" value="1"/>
</dbReference>
<keyword evidence="1" id="KW-0129">CBS domain</keyword>
<organism evidence="3 4">
    <name type="scientific">Candidatus Nanohalococcus occultus</name>
    <dbReference type="NCBI Taxonomy" id="2978047"/>
    <lineage>
        <taxon>Archaea</taxon>
        <taxon>Candidatus Nanohalarchaeota</taxon>
        <taxon>Candidatus Nanohalarchaeota incertae sedis</taxon>
        <taxon>Candidatus Nanohalococcus</taxon>
    </lineage>
</organism>
<evidence type="ECO:0000313" key="3">
    <source>
        <dbReference type="EMBL" id="WEL19905.1"/>
    </source>
</evidence>
<evidence type="ECO:0000259" key="2">
    <source>
        <dbReference type="Pfam" id="PF00571"/>
    </source>
</evidence>
<protein>
    <submittedName>
        <fullName evidence="3">CBS domain</fullName>
    </submittedName>
</protein>
<dbReference type="PANTHER" id="PTHR43080:SF2">
    <property type="entry name" value="CBS DOMAIN-CONTAINING PROTEIN"/>
    <property type="match status" value="1"/>
</dbReference>